<accession>A0A3S3N5T5</accession>
<dbReference type="EMBL" id="QPKB01000003">
    <property type="protein sequence ID" value="RWR81373.1"/>
    <property type="molecule type" value="Genomic_DNA"/>
</dbReference>
<reference evidence="1 2" key="1">
    <citation type="journal article" date="2019" name="Nat. Plants">
        <title>Stout camphor tree genome fills gaps in understanding of flowering plant genome evolution.</title>
        <authorList>
            <person name="Chaw S.M."/>
            <person name="Liu Y.C."/>
            <person name="Wu Y.W."/>
            <person name="Wang H.Y."/>
            <person name="Lin C.I."/>
            <person name="Wu C.S."/>
            <person name="Ke H.M."/>
            <person name="Chang L.Y."/>
            <person name="Hsu C.Y."/>
            <person name="Yang H.T."/>
            <person name="Sudianto E."/>
            <person name="Hsu M.H."/>
            <person name="Wu K.P."/>
            <person name="Wang L.N."/>
            <person name="Leebens-Mack J.H."/>
            <person name="Tsai I.J."/>
        </authorList>
    </citation>
    <scope>NUCLEOTIDE SEQUENCE [LARGE SCALE GENOMIC DNA]</scope>
    <source>
        <strain evidence="2">cv. Chaw 1501</strain>
        <tissue evidence="1">Young leaves</tissue>
    </source>
</reference>
<evidence type="ECO:0000313" key="1">
    <source>
        <dbReference type="EMBL" id="RWR81373.1"/>
    </source>
</evidence>
<keyword evidence="2" id="KW-1185">Reference proteome</keyword>
<protein>
    <submittedName>
        <fullName evidence="1">Putative 4-hydroxy-4-methyl-2-oxoglutarate aldolase 3</fullName>
    </submittedName>
</protein>
<dbReference type="Gene3D" id="3.50.30.40">
    <property type="entry name" value="Ribonuclease E inhibitor RraA/RraA-like"/>
    <property type="match status" value="1"/>
</dbReference>
<dbReference type="OrthoDB" id="1476984at2759"/>
<organism evidence="1 2">
    <name type="scientific">Cinnamomum micranthum f. kanehirae</name>
    <dbReference type="NCBI Taxonomy" id="337451"/>
    <lineage>
        <taxon>Eukaryota</taxon>
        <taxon>Viridiplantae</taxon>
        <taxon>Streptophyta</taxon>
        <taxon>Embryophyta</taxon>
        <taxon>Tracheophyta</taxon>
        <taxon>Spermatophyta</taxon>
        <taxon>Magnoliopsida</taxon>
        <taxon>Magnoliidae</taxon>
        <taxon>Laurales</taxon>
        <taxon>Lauraceae</taxon>
        <taxon>Cinnamomum</taxon>
    </lineage>
</organism>
<dbReference type="STRING" id="337451.A0A3S3N5T5"/>
<dbReference type="PANTHER" id="PTHR33254">
    <property type="entry name" value="4-HYDROXY-4-METHYL-2-OXOGLUTARATE ALDOLASE 3-RELATED"/>
    <property type="match status" value="1"/>
</dbReference>
<dbReference type="AlphaFoldDB" id="A0A3S3N5T5"/>
<dbReference type="InterPro" id="IPR005493">
    <property type="entry name" value="RraA/RraA-like"/>
</dbReference>
<sequence>MGVGLGMNMTQVEGCLVGWIHGVAGQTTALATAEVCDATTRLLASGDLRVPHPSFKIYGRSWALFGPIVTLKIFEDNVLVRELLETRGDGRVLVIDGGGSMRCAFVGGDMG</sequence>
<name>A0A3S3N5T5_9MAGN</name>
<dbReference type="SUPFAM" id="SSF89562">
    <property type="entry name" value="RraA-like"/>
    <property type="match status" value="1"/>
</dbReference>
<proteinExistence type="predicted"/>
<dbReference type="InterPro" id="IPR036704">
    <property type="entry name" value="RraA/RraA-like_sf"/>
</dbReference>
<gene>
    <name evidence="1" type="ORF">CKAN_01005400</name>
</gene>
<dbReference type="Proteomes" id="UP000283530">
    <property type="component" value="Unassembled WGS sequence"/>
</dbReference>
<dbReference type="Pfam" id="PF03737">
    <property type="entry name" value="RraA-like"/>
    <property type="match status" value="1"/>
</dbReference>
<dbReference type="PANTHER" id="PTHR33254:SF4">
    <property type="entry name" value="4-HYDROXY-4-METHYL-2-OXOGLUTARATE ALDOLASE 3-RELATED"/>
    <property type="match status" value="1"/>
</dbReference>
<evidence type="ECO:0000313" key="2">
    <source>
        <dbReference type="Proteomes" id="UP000283530"/>
    </source>
</evidence>
<comment type="caution">
    <text evidence="1">The sequence shown here is derived from an EMBL/GenBank/DDBJ whole genome shotgun (WGS) entry which is preliminary data.</text>
</comment>